<dbReference type="InterPro" id="IPR019546">
    <property type="entry name" value="TAT_signal_bac_arc"/>
</dbReference>
<keyword evidence="6" id="KW-0408">Iron</keyword>
<dbReference type="InterPro" id="IPR017900">
    <property type="entry name" value="4Fe4S_Fe_S_CS"/>
</dbReference>
<dbReference type="InterPro" id="IPR017896">
    <property type="entry name" value="4Fe4S_Fe-S-bd"/>
</dbReference>
<evidence type="ECO:0000256" key="4">
    <source>
        <dbReference type="ARBA" id="ARBA00022723"/>
    </source>
</evidence>
<evidence type="ECO:0000256" key="9">
    <source>
        <dbReference type="ARBA" id="ARBA00029374"/>
    </source>
</evidence>
<proteinExistence type="predicted"/>
<evidence type="ECO:0000259" key="10">
    <source>
        <dbReference type="PROSITE" id="PS51379"/>
    </source>
</evidence>
<dbReference type="SUPFAM" id="SSF54862">
    <property type="entry name" value="4Fe-4S ferredoxins"/>
    <property type="match status" value="1"/>
</dbReference>
<protein>
    <submittedName>
        <fullName evidence="11">Putative reductive dehalogenase subunit A</fullName>
    </submittedName>
</protein>
<dbReference type="GO" id="GO:0005886">
    <property type="term" value="C:plasma membrane"/>
    <property type="evidence" value="ECO:0007669"/>
    <property type="project" value="UniProtKB-SubCell"/>
</dbReference>
<dbReference type="EMBL" id="KF138987">
    <property type="protein sequence ID" value="AGY78793.1"/>
    <property type="molecule type" value="Genomic_DNA"/>
</dbReference>
<dbReference type="PROSITE" id="PS51318">
    <property type="entry name" value="TAT"/>
    <property type="match status" value="1"/>
</dbReference>
<keyword evidence="2" id="KW-1003">Cell membrane</keyword>
<dbReference type="GO" id="GO:0046872">
    <property type="term" value="F:metal ion binding"/>
    <property type="evidence" value="ECO:0007669"/>
    <property type="project" value="UniProtKB-KW"/>
</dbReference>
<feature type="domain" description="4Fe-4S ferredoxin-type" evidence="10">
    <location>
        <begin position="366"/>
        <end position="398"/>
    </location>
</feature>
<comment type="subcellular location">
    <subcellularLocation>
        <location evidence="1">Cell membrane</location>
    </subcellularLocation>
</comment>
<dbReference type="NCBIfam" id="TIGR02486">
    <property type="entry name" value="RDH"/>
    <property type="match status" value="1"/>
</dbReference>
<keyword evidence="8" id="KW-0472">Membrane</keyword>
<evidence type="ECO:0000256" key="1">
    <source>
        <dbReference type="ARBA" id="ARBA00004236"/>
    </source>
</evidence>
<comment type="cofactor">
    <cofactor evidence="9">
        <name>corrinoid</name>
        <dbReference type="ChEBI" id="CHEBI:33913"/>
    </cofactor>
</comment>
<evidence type="ECO:0000256" key="7">
    <source>
        <dbReference type="ARBA" id="ARBA00023014"/>
    </source>
</evidence>
<evidence type="ECO:0000256" key="2">
    <source>
        <dbReference type="ARBA" id="ARBA00022475"/>
    </source>
</evidence>
<evidence type="ECO:0000256" key="8">
    <source>
        <dbReference type="ARBA" id="ARBA00023136"/>
    </source>
</evidence>
<feature type="non-terminal residue" evidence="11">
    <location>
        <position position="1"/>
    </location>
</feature>
<dbReference type="InterPro" id="IPR006311">
    <property type="entry name" value="TAT_signal"/>
</dbReference>
<dbReference type="InterPro" id="IPR028894">
    <property type="entry name" value="RDH_dom"/>
</dbReference>
<gene>
    <name evidence="11" type="primary">rdhA</name>
</gene>
<evidence type="ECO:0000256" key="6">
    <source>
        <dbReference type="ARBA" id="ARBA00023004"/>
    </source>
</evidence>
<accession>U5S178</accession>
<keyword evidence="3" id="KW-0004">4Fe-4S</keyword>
<keyword evidence="5" id="KW-0732">Signal</keyword>
<dbReference type="AlphaFoldDB" id="U5S178"/>
<evidence type="ECO:0000256" key="3">
    <source>
        <dbReference type="ARBA" id="ARBA00022485"/>
    </source>
</evidence>
<dbReference type="PROSITE" id="PS00198">
    <property type="entry name" value="4FE4S_FER_1"/>
    <property type="match status" value="1"/>
</dbReference>
<keyword evidence="7" id="KW-0411">Iron-sulfur</keyword>
<keyword evidence="4" id="KW-0479">Metal-binding</keyword>
<dbReference type="PROSITE" id="PS51379">
    <property type="entry name" value="4FE4S_FER_2"/>
    <property type="match status" value="1"/>
</dbReference>
<dbReference type="GO" id="GO:0051539">
    <property type="term" value="F:4 iron, 4 sulfur cluster binding"/>
    <property type="evidence" value="ECO:0007669"/>
    <property type="project" value="UniProtKB-KW"/>
</dbReference>
<dbReference type="NCBIfam" id="TIGR01409">
    <property type="entry name" value="TAT_signal_seq"/>
    <property type="match status" value="1"/>
</dbReference>
<dbReference type="InterPro" id="IPR012832">
    <property type="entry name" value="RDH"/>
</dbReference>
<evidence type="ECO:0000313" key="11">
    <source>
        <dbReference type="EMBL" id="AGY78793.1"/>
    </source>
</evidence>
<dbReference type="Pfam" id="PF13486">
    <property type="entry name" value="Dehalogenase"/>
    <property type="match status" value="1"/>
</dbReference>
<name>U5S178_9BACT</name>
<sequence>MSTFHSTVSRRDFMKALGLSATGLGAAAAAAPVFHDLDELIASDNAGWQRPWWVKSVDEPSVEIDWSQISRIDQRLTCQSQYVNAQYAGVDEWKRLSAEGSAAKKAFVGTTGNKLRDYALSAGSSSFESPTRVWTHGTLTGPNVSTYENIGLPKWQGTPEENTRMVRAAAKYYGAAQIGTCELATDERKLVFTHPKGEGGWSGGAVGVQGSGANAAYFIDHWPPPNTAGRAIEWVNQDVGYEDEEHIYLPDRPLWDFGVQIPMPHETWSTDNPDGGSQLRGSGNVARYRIWTMSVMPGLLIFLKTLGYHGYGYPYPDKAGGLVPALASAVLGGISEMGRSSEFGLNPEYGSLGGYYSMLTDLPMQPDKPIDAGMFRFCGTCGVCARACPSESISFDKEPSWEIPDFGYKVPQMNMMPGKKLFWTDTHSCQKYNLAHNCRICRPVCTFNVSNGAMVHDIIKGTMSVTSLFNGFFAKMHDVFGYGLKDPDAWWEGDFPMWGTNSLLVGTDGGYKK</sequence>
<evidence type="ECO:0000256" key="5">
    <source>
        <dbReference type="ARBA" id="ARBA00022729"/>
    </source>
</evidence>
<organism evidence="11">
    <name type="scientific">bacterium enrichment culture clone WBC-2_60_ORF_4</name>
    <dbReference type="NCBI Taxonomy" id="1412235"/>
    <lineage>
        <taxon>Bacteria</taxon>
        <taxon>environmental samples</taxon>
    </lineage>
</organism>
<reference evidence="11" key="1">
    <citation type="journal article" date="2013" name="Front. Microbiol.">
        <title>Diversity of reductive dehalogenase genes from environmental samples and enrichment cultures identified with degenerate primer PCR screens.</title>
        <authorList>
            <person name="Hug L.A."/>
            <person name="Edwards E.A."/>
        </authorList>
    </citation>
    <scope>NUCLEOTIDE SEQUENCE</scope>
</reference>